<sequence length="355" mass="39438">MKILKKIIALIIIVLITLTNTAKANIFSSSSFNTNNKNIVRAAVLLYSFDDLFMLQIKQNLEAIERENKDKIRFTFYDGKNNIAVQNETIDSISRSNTDLIIANLADISEPFVENVILSVKPKNIPLILLSVDPQAVDKASKYYDKVVFTLENANEAAAVQAKILIDLWNTNKKTLDKNNDNILQYVLLRGESDNPVAINRTKYVISALNNAGIKTQELALVNANWLKELARNSVDNLFLKYGGSIEAIISNNDAMAIGAIEALQKYGYNKGNKTKSIAVVGIDALPEAKELVDKGFMTGTVIQDPKTVAELLYRVGMNLVNNLKPTENTDYKIVNGQIIIPFKYQAYTSNTNAL</sequence>
<feature type="domain" description="Periplasmic binding protein" evidence="10">
    <location>
        <begin position="43"/>
        <end position="323"/>
    </location>
</feature>
<dbReference type="GO" id="GO:0030288">
    <property type="term" value="C:outer membrane-bounded periplasmic space"/>
    <property type="evidence" value="ECO:0007669"/>
    <property type="project" value="TreeGrafter"/>
</dbReference>
<evidence type="ECO:0000256" key="8">
    <source>
        <dbReference type="ARBA" id="ARBA00034323"/>
    </source>
</evidence>
<keyword evidence="2" id="KW-0813">Transport</keyword>
<dbReference type="PANTHER" id="PTHR30036:SF2">
    <property type="entry name" value="D-GALACTOSE_METHYL-GALACTOSIDE BINDING PERIPLASMIC PROTEIN MGLB"/>
    <property type="match status" value="1"/>
</dbReference>
<evidence type="ECO:0000256" key="9">
    <source>
        <dbReference type="ARBA" id="ARBA00034344"/>
    </source>
</evidence>
<dbReference type="GO" id="GO:0030246">
    <property type="term" value="F:carbohydrate binding"/>
    <property type="evidence" value="ECO:0007669"/>
    <property type="project" value="InterPro"/>
</dbReference>
<dbReference type="EMBL" id="JABAGV010000021">
    <property type="protein sequence ID" value="MBC2475062.1"/>
    <property type="molecule type" value="Genomic_DNA"/>
</dbReference>
<evidence type="ECO:0000313" key="11">
    <source>
        <dbReference type="EMBL" id="MBC2475062.1"/>
    </source>
</evidence>
<evidence type="ECO:0000256" key="1">
    <source>
        <dbReference type="ARBA" id="ARBA00004196"/>
    </source>
</evidence>
<dbReference type="Pfam" id="PF13407">
    <property type="entry name" value="Peripla_BP_4"/>
    <property type="match status" value="1"/>
</dbReference>
<dbReference type="CDD" id="cd01539">
    <property type="entry name" value="PBP1_GGBP"/>
    <property type="match status" value="1"/>
</dbReference>
<dbReference type="Gene3D" id="3.40.50.2300">
    <property type="match status" value="2"/>
</dbReference>
<dbReference type="AlphaFoldDB" id="A0AAW3W816"/>
<protein>
    <recommendedName>
        <fullName evidence="9">D-galactose/methyl-galactoside binding periplasmic protein MglB</fullName>
    </recommendedName>
</protein>
<evidence type="ECO:0000256" key="5">
    <source>
        <dbReference type="ARBA" id="ARBA00022729"/>
    </source>
</evidence>
<dbReference type="SUPFAM" id="SSF53822">
    <property type="entry name" value="Periplasmic binding protein-like I"/>
    <property type="match status" value="1"/>
</dbReference>
<reference evidence="11" key="1">
    <citation type="submission" date="2020-04" db="EMBL/GenBank/DDBJ databases">
        <authorList>
            <person name="Brown S."/>
        </authorList>
    </citation>
    <scope>NUCLEOTIDE SEQUENCE</scope>
    <source>
        <strain evidence="11">DJ015</strain>
    </source>
</reference>
<dbReference type="PANTHER" id="PTHR30036">
    <property type="entry name" value="D-XYLOSE-BINDING PERIPLASMIC PROTEIN"/>
    <property type="match status" value="1"/>
</dbReference>
<dbReference type="InterPro" id="IPR044085">
    <property type="entry name" value="MglB-like_PBP1"/>
</dbReference>
<keyword evidence="7" id="KW-0106">Calcium</keyword>
<evidence type="ECO:0000256" key="4">
    <source>
        <dbReference type="ARBA" id="ARBA00022723"/>
    </source>
</evidence>
<name>A0AAW3W816_CLOBE</name>
<evidence type="ECO:0000259" key="10">
    <source>
        <dbReference type="Pfam" id="PF13407"/>
    </source>
</evidence>
<proteinExistence type="predicted"/>
<dbReference type="Proteomes" id="UP001194098">
    <property type="component" value="Unassembled WGS sequence"/>
</dbReference>
<dbReference type="GO" id="GO:0046872">
    <property type="term" value="F:metal ion binding"/>
    <property type="evidence" value="ECO:0007669"/>
    <property type="project" value="UniProtKB-KW"/>
</dbReference>
<dbReference type="RefSeq" id="WP_161223222.1">
    <property type="nucleotide sequence ID" value="NZ_JABAGV010000021.1"/>
</dbReference>
<keyword evidence="6" id="KW-0574">Periplasm</keyword>
<comment type="subcellular location">
    <subcellularLocation>
        <location evidence="1">Cell envelope</location>
    </subcellularLocation>
</comment>
<gene>
    <name evidence="11" type="ORF">HGI39_10130</name>
</gene>
<evidence type="ECO:0000256" key="7">
    <source>
        <dbReference type="ARBA" id="ARBA00022837"/>
    </source>
</evidence>
<comment type="subunit">
    <text evidence="8">The ABC transporter complex is composed of one ATP-binding protein (MglA), two transmembrane proteins (MglC) and a solute-binding protein (MglB).</text>
</comment>
<evidence type="ECO:0000256" key="2">
    <source>
        <dbReference type="ARBA" id="ARBA00022448"/>
    </source>
</evidence>
<evidence type="ECO:0000256" key="6">
    <source>
        <dbReference type="ARBA" id="ARBA00022764"/>
    </source>
</evidence>
<dbReference type="InterPro" id="IPR025997">
    <property type="entry name" value="SBP_2_dom"/>
</dbReference>
<evidence type="ECO:0000313" key="12">
    <source>
        <dbReference type="Proteomes" id="UP001194098"/>
    </source>
</evidence>
<evidence type="ECO:0000256" key="3">
    <source>
        <dbReference type="ARBA" id="ARBA00022597"/>
    </source>
</evidence>
<dbReference type="InterPro" id="IPR050555">
    <property type="entry name" value="Bact_Solute-Bind_Prot2"/>
</dbReference>
<keyword evidence="5" id="KW-0732">Signal</keyword>
<accession>A0AAW3W816</accession>
<keyword evidence="4" id="KW-0479">Metal-binding</keyword>
<keyword evidence="3" id="KW-0762">Sugar transport</keyword>
<comment type="caution">
    <text evidence="11">The sequence shown here is derived from an EMBL/GenBank/DDBJ whole genome shotgun (WGS) entry which is preliminary data.</text>
</comment>
<organism evidence="11 12">
    <name type="scientific">Clostridium beijerinckii</name>
    <name type="common">Clostridium MP</name>
    <dbReference type="NCBI Taxonomy" id="1520"/>
    <lineage>
        <taxon>Bacteria</taxon>
        <taxon>Bacillati</taxon>
        <taxon>Bacillota</taxon>
        <taxon>Clostridia</taxon>
        <taxon>Eubacteriales</taxon>
        <taxon>Clostridiaceae</taxon>
        <taxon>Clostridium</taxon>
    </lineage>
</organism>
<dbReference type="InterPro" id="IPR028082">
    <property type="entry name" value="Peripla_BP_I"/>
</dbReference>
<reference evidence="11" key="2">
    <citation type="journal article" date="2022" name="Nat. Biotechnol.">
        <title>Carbon-negative production of acetone and isopropanol by gas fermentation at industrial pilot scale.</title>
        <authorList>
            <person name="Liew F.E."/>
            <person name="Nogle R."/>
            <person name="Abdalla T."/>
            <person name="Rasor B.J."/>
            <person name="Canter C."/>
            <person name="Jensen R.O."/>
            <person name="Wang L."/>
            <person name="Strutz J."/>
            <person name="Chirania P."/>
            <person name="De Tissera S."/>
            <person name="Mueller A.P."/>
            <person name="Ruan Z."/>
            <person name="Gao A."/>
            <person name="Tran L."/>
            <person name="Engle N.L."/>
            <person name="Bromley J.C."/>
            <person name="Daniell J."/>
            <person name="Conrado R."/>
            <person name="Tschaplinski T.J."/>
            <person name="Giannone R.J."/>
            <person name="Hettich R.L."/>
            <person name="Karim A.S."/>
            <person name="Simpson S.D."/>
            <person name="Brown S.D."/>
            <person name="Leang C."/>
            <person name="Jewett M.C."/>
            <person name="Kopke M."/>
        </authorList>
    </citation>
    <scope>NUCLEOTIDE SEQUENCE</scope>
    <source>
        <strain evidence="11">DJ015</strain>
    </source>
</reference>